<reference evidence="3" key="1">
    <citation type="thesis" date="2021" institute="BYU ScholarsArchive" country="Provo, UT, USA">
        <title>Applications of and Algorithms for Genome Assembly and Genomic Analyses with an Emphasis on Marine Teleosts.</title>
        <authorList>
            <person name="Pickett B.D."/>
        </authorList>
    </citation>
    <scope>NUCLEOTIDE SEQUENCE</scope>
    <source>
        <strain evidence="3">HI-2016</strain>
    </source>
</reference>
<dbReference type="AlphaFoldDB" id="A0A8T2MSS7"/>
<evidence type="ECO:0000259" key="2">
    <source>
        <dbReference type="PROSITE" id="PS50835"/>
    </source>
</evidence>
<dbReference type="EMBL" id="JAFBMS010000516">
    <property type="protein sequence ID" value="KAG9330626.1"/>
    <property type="molecule type" value="Genomic_DNA"/>
</dbReference>
<protein>
    <recommendedName>
        <fullName evidence="2">Ig-like domain-containing protein</fullName>
    </recommendedName>
</protein>
<evidence type="ECO:0000313" key="4">
    <source>
        <dbReference type="Proteomes" id="UP000824540"/>
    </source>
</evidence>
<dbReference type="PROSITE" id="PS50835">
    <property type="entry name" value="IG_LIKE"/>
    <property type="match status" value="2"/>
</dbReference>
<keyword evidence="1" id="KW-0812">Transmembrane</keyword>
<gene>
    <name evidence="3" type="ORF">JZ751_023550</name>
</gene>
<dbReference type="InterPro" id="IPR013783">
    <property type="entry name" value="Ig-like_fold"/>
</dbReference>
<evidence type="ECO:0000256" key="1">
    <source>
        <dbReference type="SAM" id="Phobius"/>
    </source>
</evidence>
<feature type="domain" description="Ig-like" evidence="2">
    <location>
        <begin position="335"/>
        <end position="413"/>
    </location>
</feature>
<dbReference type="InterPro" id="IPR036179">
    <property type="entry name" value="Ig-like_dom_sf"/>
</dbReference>
<dbReference type="SUPFAM" id="SSF48726">
    <property type="entry name" value="Immunoglobulin"/>
    <property type="match status" value="2"/>
</dbReference>
<dbReference type="OrthoDB" id="9835793at2759"/>
<dbReference type="Gene3D" id="2.60.40.10">
    <property type="entry name" value="Immunoglobulins"/>
    <property type="match status" value="2"/>
</dbReference>
<accession>A0A8T2MSS7</accession>
<dbReference type="InterPro" id="IPR007110">
    <property type="entry name" value="Ig-like_dom"/>
</dbReference>
<sequence length="468" mass="52633">MREEFHPTPALRVQSVPYPCPKGAEEWCREVYPTPALRVQRSVPYPCPEGVDECQLPLQLPTCHLGPSHPSACLLTSLLPGVCYVRPQSRRLKCTVGERVFFHTAVEDSGFLYKEDSQIAKVINGQPRIPTDDVQWDNSTRLFSITELQTDDSGNYKVETLAASDSVYQLTVYRQLGVRLCVWPVCCNETHYPNPEYKCSMEHEEPPCSVTHRVESGLNPVSTPQVSSRNKMKPTCSVLCSVENGREVTLSWQREGETLNYTSSPDLNTPLSLPLEIEENSAPYSCVAKNPARAKTVRVRPEEFCFEEARRVTTCSGTAEAGRVRVRVRYSVSKPRITSTAAEGYQGRYCSLLCSVENGREVTLSWQREGETLSHTSSPDLNTPLSLPLEIEVSNITYSCVAKNPASEERTVFYPSQHCREKGGHSHDAVVYIVLVLRLVEFVLVTLAVLLLIRLYREGRVLTQHQHR</sequence>
<keyword evidence="1" id="KW-0472">Membrane</keyword>
<organism evidence="3 4">
    <name type="scientific">Albula glossodonta</name>
    <name type="common">roundjaw bonefish</name>
    <dbReference type="NCBI Taxonomy" id="121402"/>
    <lineage>
        <taxon>Eukaryota</taxon>
        <taxon>Metazoa</taxon>
        <taxon>Chordata</taxon>
        <taxon>Craniata</taxon>
        <taxon>Vertebrata</taxon>
        <taxon>Euteleostomi</taxon>
        <taxon>Actinopterygii</taxon>
        <taxon>Neopterygii</taxon>
        <taxon>Teleostei</taxon>
        <taxon>Albuliformes</taxon>
        <taxon>Albulidae</taxon>
        <taxon>Albula</taxon>
    </lineage>
</organism>
<dbReference type="PANTHER" id="PTHR21063">
    <property type="entry name" value="LFA-3"/>
    <property type="match status" value="1"/>
</dbReference>
<proteinExistence type="predicted"/>
<evidence type="ECO:0000313" key="3">
    <source>
        <dbReference type="EMBL" id="KAG9330626.1"/>
    </source>
</evidence>
<feature type="transmembrane region" description="Helical" evidence="1">
    <location>
        <begin position="429"/>
        <end position="453"/>
    </location>
</feature>
<dbReference type="Proteomes" id="UP000824540">
    <property type="component" value="Unassembled WGS sequence"/>
</dbReference>
<name>A0A8T2MSS7_9TELE</name>
<keyword evidence="4" id="KW-1185">Reference proteome</keyword>
<keyword evidence="1" id="KW-1133">Transmembrane helix</keyword>
<comment type="caution">
    <text evidence="3">The sequence shown here is derived from an EMBL/GenBank/DDBJ whole genome shotgun (WGS) entry which is preliminary data.</text>
</comment>
<feature type="domain" description="Ig-like" evidence="2">
    <location>
        <begin position="206"/>
        <end position="298"/>
    </location>
</feature>
<dbReference type="PANTHER" id="PTHR21063:SF4">
    <property type="entry name" value="CD48 ANTIGEN-RELATED"/>
    <property type="match status" value="1"/>
</dbReference>